<evidence type="ECO:0000313" key="2">
    <source>
        <dbReference type="Proteomes" id="UP000226420"/>
    </source>
</evidence>
<comment type="caution">
    <text evidence="1">The sequence shown here is derived from an EMBL/GenBank/DDBJ whole genome shotgun (WGS) entry which is preliminary data.</text>
</comment>
<reference evidence="1 2" key="1">
    <citation type="submission" date="2016-10" db="EMBL/GenBank/DDBJ databases">
        <authorList>
            <person name="Varghese N."/>
            <person name="Submissions S."/>
        </authorList>
    </citation>
    <scope>NUCLEOTIDE SEQUENCE [LARGE SCALE GENOMIC DNA]</scope>
    <source>
        <strain evidence="1 2">DSM 5563</strain>
    </source>
</reference>
<organism evidence="1 2">
    <name type="scientific">Pragia fontium DSM 5563 = ATCC 49100</name>
    <dbReference type="NCBI Taxonomy" id="1122977"/>
    <lineage>
        <taxon>Bacteria</taxon>
        <taxon>Pseudomonadati</taxon>
        <taxon>Pseudomonadota</taxon>
        <taxon>Gammaproteobacteria</taxon>
        <taxon>Enterobacterales</taxon>
        <taxon>Budviciaceae</taxon>
        <taxon>Pragia</taxon>
    </lineage>
</organism>
<protein>
    <recommendedName>
        <fullName evidence="3">DUF2684 domain-containing protein</fullName>
    </recommendedName>
</protein>
<accession>A0AAJ4W856</accession>
<gene>
    <name evidence="1" type="ORF">SAMN02745723_101399</name>
</gene>
<evidence type="ECO:0008006" key="3">
    <source>
        <dbReference type="Google" id="ProtNLM"/>
    </source>
</evidence>
<dbReference type="AlphaFoldDB" id="A0AAJ4W856"/>
<proteinExistence type="predicted"/>
<dbReference type="Proteomes" id="UP000226420">
    <property type="component" value="Unassembled WGS sequence"/>
</dbReference>
<dbReference type="EMBL" id="FOLW01000001">
    <property type="protein sequence ID" value="SFC10480.1"/>
    <property type="molecule type" value="Genomic_DNA"/>
</dbReference>
<sequence>MLVNQYRRINIWMAILRICYRDYQLFFGCSELTFCYEMNLYYFAKLC</sequence>
<evidence type="ECO:0000313" key="1">
    <source>
        <dbReference type="EMBL" id="SFC10480.1"/>
    </source>
</evidence>
<name>A0AAJ4W856_9GAMM</name>